<proteinExistence type="predicted"/>
<gene>
    <name evidence="2" type="ORF">QQX02_05215</name>
</gene>
<dbReference type="Proteomes" id="UP001172708">
    <property type="component" value="Unassembled WGS sequence"/>
</dbReference>
<feature type="transmembrane region" description="Helical" evidence="1">
    <location>
        <begin position="80"/>
        <end position="102"/>
    </location>
</feature>
<keyword evidence="3" id="KW-1185">Reference proteome</keyword>
<organism evidence="2 3">
    <name type="scientific">Demequina muriae</name>
    <dbReference type="NCBI Taxonomy" id="3051664"/>
    <lineage>
        <taxon>Bacteria</taxon>
        <taxon>Bacillati</taxon>
        <taxon>Actinomycetota</taxon>
        <taxon>Actinomycetes</taxon>
        <taxon>Micrococcales</taxon>
        <taxon>Demequinaceae</taxon>
        <taxon>Demequina</taxon>
    </lineage>
</organism>
<comment type="caution">
    <text evidence="2">The sequence shown here is derived from an EMBL/GenBank/DDBJ whole genome shotgun (WGS) entry which is preliminary data.</text>
</comment>
<name>A0ABT8GGD4_9MICO</name>
<feature type="transmembrane region" description="Helical" evidence="1">
    <location>
        <begin position="44"/>
        <end position="74"/>
    </location>
</feature>
<dbReference type="RefSeq" id="WP_301141685.1">
    <property type="nucleotide sequence ID" value="NZ_JAUHQA010000001.1"/>
</dbReference>
<keyword evidence="1" id="KW-1133">Transmembrane helix</keyword>
<dbReference type="EMBL" id="JAUHQA010000001">
    <property type="protein sequence ID" value="MDN4480319.1"/>
    <property type="molecule type" value="Genomic_DNA"/>
</dbReference>
<protein>
    <submittedName>
        <fullName evidence="2">Phage holin family protein</fullName>
    </submittedName>
</protein>
<evidence type="ECO:0000256" key="1">
    <source>
        <dbReference type="SAM" id="Phobius"/>
    </source>
</evidence>
<evidence type="ECO:0000313" key="3">
    <source>
        <dbReference type="Proteomes" id="UP001172708"/>
    </source>
</evidence>
<keyword evidence="1" id="KW-0812">Transmembrane</keyword>
<dbReference type="InterPro" id="IPR009937">
    <property type="entry name" value="Phage_holin_3_6"/>
</dbReference>
<reference evidence="2" key="1">
    <citation type="submission" date="2023-06" db="EMBL/GenBank/DDBJ databases">
        <title>Egi l300058.</title>
        <authorList>
            <person name="Gao L."/>
            <person name="Fang B.-Z."/>
            <person name="Li W.-J."/>
        </authorList>
    </citation>
    <scope>NUCLEOTIDE SEQUENCE</scope>
    <source>
        <strain evidence="2">EGI L300058</strain>
    </source>
</reference>
<evidence type="ECO:0000313" key="2">
    <source>
        <dbReference type="EMBL" id="MDN4480319.1"/>
    </source>
</evidence>
<keyword evidence="1" id="KW-0472">Membrane</keyword>
<dbReference type="Pfam" id="PF07332">
    <property type="entry name" value="Phage_holin_3_6"/>
    <property type="match status" value="1"/>
</dbReference>
<accession>A0ABT8GGD4</accession>
<sequence length="124" mass="13017">MADSKLGKMVINAILGAVAGKWIATIKTEVEVTKVEIKYKSRQLGIGAAFLAIAGALGFFMLLVLIAAAVLAFALILEPWAAALVVAGILLVIIVIFGAAGASKIKKNKDLMPTASIERIKKQL</sequence>